<dbReference type="Ensembl" id="ENSCINT00000032487.1">
    <property type="protein sequence ID" value="ENSCINP00000031845.1"/>
    <property type="gene ID" value="ENSCING00000022211.1"/>
</dbReference>
<proteinExistence type="predicted"/>
<sequence>MSENVGIDQKNVYTPNNNEVYRDVDGFLISLTPYTWDIIQHKVEAGDLLFGRSVAGTLKYKEEIARIKDQWLSIDDFCKHHFLGYPMKSKEVINEQNVSKSVFFVDQSETGRGRSVRLEKNSYPYYLDNGIEQFVLWADDYLPTVAEAKEIFAQTYPNQRYEILVFENQSMNKSVKNVMHLHILARLSPAL</sequence>
<dbReference type="AlphaFoldDB" id="H2XQB1"/>
<dbReference type="GO" id="GO:0005737">
    <property type="term" value="C:cytoplasm"/>
    <property type="evidence" value="ECO:0000318"/>
    <property type="project" value="GO_Central"/>
</dbReference>
<name>H2XQB1_CIOIN</name>
<organism evidence="1 2">
    <name type="scientific">Ciona intestinalis</name>
    <name type="common">Transparent sea squirt</name>
    <name type="synonym">Ascidia intestinalis</name>
    <dbReference type="NCBI Taxonomy" id="7719"/>
    <lineage>
        <taxon>Eukaryota</taxon>
        <taxon>Metazoa</taxon>
        <taxon>Chordata</taxon>
        <taxon>Tunicata</taxon>
        <taxon>Ascidiacea</taxon>
        <taxon>Phlebobranchia</taxon>
        <taxon>Cionidae</taxon>
        <taxon>Ciona</taxon>
    </lineage>
</organism>
<dbReference type="HOGENOM" id="CLU_1420991_0_0_1"/>
<reference evidence="1" key="2">
    <citation type="submission" date="2025-08" db="UniProtKB">
        <authorList>
            <consortium name="Ensembl"/>
        </authorList>
    </citation>
    <scope>IDENTIFICATION</scope>
</reference>
<dbReference type="InterPro" id="IPR022036">
    <property type="entry name" value="DUF3605"/>
</dbReference>
<dbReference type="Proteomes" id="UP000008144">
    <property type="component" value="Unassembled WGS sequence"/>
</dbReference>
<dbReference type="PANTHER" id="PTHR35020">
    <property type="entry name" value="N-ACETYLGLUCOSAMINE-INDUCED PROTEIN 1"/>
    <property type="match status" value="1"/>
</dbReference>
<dbReference type="GO" id="GO:0006044">
    <property type="term" value="P:N-acetylglucosamine metabolic process"/>
    <property type="evidence" value="ECO:0000318"/>
    <property type="project" value="GO_Central"/>
</dbReference>
<keyword evidence="2" id="KW-1185">Reference proteome</keyword>
<protein>
    <submittedName>
        <fullName evidence="1">Uncharacterized protein</fullName>
    </submittedName>
</protein>
<dbReference type="GeneTree" id="ENSGT00660000097241"/>
<reference evidence="1" key="3">
    <citation type="submission" date="2025-09" db="UniProtKB">
        <authorList>
            <consortium name="Ensembl"/>
        </authorList>
    </citation>
    <scope>IDENTIFICATION</scope>
</reference>
<dbReference type="OMA" id="DENQMEQ"/>
<dbReference type="Pfam" id="PF12239">
    <property type="entry name" value="DUF3605"/>
    <property type="match status" value="1"/>
</dbReference>
<evidence type="ECO:0000313" key="1">
    <source>
        <dbReference type="Ensembl" id="ENSCINP00000031845.1"/>
    </source>
</evidence>
<dbReference type="PANTHER" id="PTHR35020:SF2">
    <property type="entry name" value="N-ACETYLGLUCOSAMINE-INDUCED PROTEIN 1"/>
    <property type="match status" value="1"/>
</dbReference>
<reference evidence="2" key="1">
    <citation type="journal article" date="2002" name="Science">
        <title>The draft genome of Ciona intestinalis: insights into chordate and vertebrate origins.</title>
        <authorList>
            <person name="Dehal P."/>
            <person name="Satou Y."/>
            <person name="Campbell R.K."/>
            <person name="Chapman J."/>
            <person name="Degnan B."/>
            <person name="De Tomaso A."/>
            <person name="Davidson B."/>
            <person name="Di Gregorio A."/>
            <person name="Gelpke M."/>
            <person name="Goodstein D.M."/>
            <person name="Harafuji N."/>
            <person name="Hastings K.E."/>
            <person name="Ho I."/>
            <person name="Hotta K."/>
            <person name="Huang W."/>
            <person name="Kawashima T."/>
            <person name="Lemaire P."/>
            <person name="Martinez D."/>
            <person name="Meinertzhagen I.A."/>
            <person name="Necula S."/>
            <person name="Nonaka M."/>
            <person name="Putnam N."/>
            <person name="Rash S."/>
            <person name="Saiga H."/>
            <person name="Satake M."/>
            <person name="Terry A."/>
            <person name="Yamada L."/>
            <person name="Wang H.G."/>
            <person name="Awazu S."/>
            <person name="Azumi K."/>
            <person name="Boore J."/>
            <person name="Branno M."/>
            <person name="Chin-Bow S."/>
            <person name="DeSantis R."/>
            <person name="Doyle S."/>
            <person name="Francino P."/>
            <person name="Keys D.N."/>
            <person name="Haga S."/>
            <person name="Hayashi H."/>
            <person name="Hino K."/>
            <person name="Imai K.S."/>
            <person name="Inaba K."/>
            <person name="Kano S."/>
            <person name="Kobayashi K."/>
            <person name="Kobayashi M."/>
            <person name="Lee B.I."/>
            <person name="Makabe K.W."/>
            <person name="Manohar C."/>
            <person name="Matassi G."/>
            <person name="Medina M."/>
            <person name="Mochizuki Y."/>
            <person name="Mount S."/>
            <person name="Morishita T."/>
            <person name="Miura S."/>
            <person name="Nakayama A."/>
            <person name="Nishizaka S."/>
            <person name="Nomoto H."/>
            <person name="Ohta F."/>
            <person name="Oishi K."/>
            <person name="Rigoutsos I."/>
            <person name="Sano M."/>
            <person name="Sasaki A."/>
            <person name="Sasakura Y."/>
            <person name="Shoguchi E."/>
            <person name="Shin-i T."/>
            <person name="Spagnuolo A."/>
            <person name="Stainier D."/>
            <person name="Suzuki M.M."/>
            <person name="Tassy O."/>
            <person name="Takatori N."/>
            <person name="Tokuoka M."/>
            <person name="Yagi K."/>
            <person name="Yoshizaki F."/>
            <person name="Wada S."/>
            <person name="Zhang C."/>
            <person name="Hyatt P.D."/>
            <person name="Larimer F."/>
            <person name="Detter C."/>
            <person name="Doggett N."/>
            <person name="Glavina T."/>
            <person name="Hawkins T."/>
            <person name="Richardson P."/>
            <person name="Lucas S."/>
            <person name="Kohara Y."/>
            <person name="Levine M."/>
            <person name="Satoh N."/>
            <person name="Rokhsar D.S."/>
        </authorList>
    </citation>
    <scope>NUCLEOTIDE SEQUENCE [LARGE SCALE GENOMIC DNA]</scope>
</reference>
<dbReference type="InParanoid" id="H2XQB1"/>
<evidence type="ECO:0000313" key="2">
    <source>
        <dbReference type="Proteomes" id="UP000008144"/>
    </source>
</evidence>
<accession>H2XQB1</accession>